<dbReference type="SMART" id="SM00248">
    <property type="entry name" value="ANK"/>
    <property type="match status" value="3"/>
</dbReference>
<evidence type="ECO:0000256" key="9">
    <source>
        <dbReference type="ARBA" id="ARBA00023136"/>
    </source>
</evidence>
<dbReference type="PANTHER" id="PTHR47143:SF1">
    <property type="entry name" value="ION_TRANS DOMAIN-CONTAINING PROTEIN"/>
    <property type="match status" value="1"/>
</dbReference>
<dbReference type="GO" id="GO:0005216">
    <property type="term" value="F:monoatomic ion channel activity"/>
    <property type="evidence" value="ECO:0007669"/>
    <property type="project" value="InterPro"/>
</dbReference>
<dbReference type="PANTHER" id="PTHR47143">
    <property type="entry name" value="TRANSIENT RECEPTOR POTENTIAL CATION CHANNEL PROTEIN PAINLESS"/>
    <property type="match status" value="1"/>
</dbReference>
<dbReference type="PROSITE" id="PS50297">
    <property type="entry name" value="ANK_REP_REGION"/>
    <property type="match status" value="2"/>
</dbReference>
<keyword evidence="3" id="KW-0716">Sensory transduction</keyword>
<name>A0A553NS23_TIGCA</name>
<dbReference type="OrthoDB" id="7784786at2759"/>
<dbReference type="STRING" id="6832.A0A553NS23"/>
<evidence type="ECO:0000256" key="8">
    <source>
        <dbReference type="ARBA" id="ARBA00023065"/>
    </source>
</evidence>
<keyword evidence="8" id="KW-0406">Ion transport</keyword>
<evidence type="ECO:0000256" key="13">
    <source>
        <dbReference type="SAM" id="Phobius"/>
    </source>
</evidence>
<evidence type="ECO:0000313" key="15">
    <source>
        <dbReference type="EMBL" id="TRY68237.1"/>
    </source>
</evidence>
<keyword evidence="7 12" id="KW-0040">ANK repeat</keyword>
<gene>
    <name evidence="15" type="ORF">TCAL_06841</name>
</gene>
<organism evidence="15 16">
    <name type="scientific">Tigriopus californicus</name>
    <name type="common">Marine copepod</name>
    <dbReference type="NCBI Taxonomy" id="6832"/>
    <lineage>
        <taxon>Eukaryota</taxon>
        <taxon>Metazoa</taxon>
        <taxon>Ecdysozoa</taxon>
        <taxon>Arthropoda</taxon>
        <taxon>Crustacea</taxon>
        <taxon>Multicrustacea</taxon>
        <taxon>Hexanauplia</taxon>
        <taxon>Copepoda</taxon>
        <taxon>Harpacticoida</taxon>
        <taxon>Harpacticidae</taxon>
        <taxon>Tigriopus</taxon>
    </lineage>
</organism>
<evidence type="ECO:0000256" key="6">
    <source>
        <dbReference type="ARBA" id="ARBA00022989"/>
    </source>
</evidence>
<dbReference type="GO" id="GO:0034703">
    <property type="term" value="C:cation channel complex"/>
    <property type="evidence" value="ECO:0007669"/>
    <property type="project" value="UniProtKB-ARBA"/>
</dbReference>
<keyword evidence="9 13" id="KW-0472">Membrane</keyword>
<feature type="domain" description="Ion transport" evidence="14">
    <location>
        <begin position="520"/>
        <end position="805"/>
    </location>
</feature>
<dbReference type="InterPro" id="IPR036770">
    <property type="entry name" value="Ankyrin_rpt-contain_sf"/>
</dbReference>
<dbReference type="InterPro" id="IPR002110">
    <property type="entry name" value="Ankyrin_rpt"/>
</dbReference>
<sequence>MPYVLSRAEVANELLQTLDENDLRGFEKTILIAGDVGADLNYQYGKETNYKTILHLALEEDDGEPYVDALLKAGADVNFYNERLGCLPIHVATSESIPEIFSLLFRYSANTANVNALTSEGLHSIHLLLAQLIDLASLQNKPLQNRGINPPTDEDIEESLNNVAKCMNFLLDRKDLCMDVFDHVLKTTVDRTAFVKSRLTMKKLTTMTPLQIICSFQTWNAKPISDNLHKLIEAIVFKLLHLGTDPNSTGTTGVLAGTVPGSTPPVLLAATRGYHRVIAVFKQFPLTNFLVENKFQQNILHMVLKAGYYNKIAVHGDESGFVNVETLMELLKEDASGVQAQMREIINRLDSYGNTPIHYARPYPDQAIVKVLLKNGAKLDQNPQGQLNLNPRTLEEYFYEECIIPEGDDIDEEDFQIRINFKLFERPLVDENTPLALNQEPKGSQVPLAWSSDVEKLALGKKTGALPTKSSKYAMVGSGKVDTKRLEYFSDVDGLHHLLKHPVMTSFLEIELNSLRIRYIFDFIIYLIFVIVLFLFLSDKYGIANGILGAKIIIYKDEDINYEVTYSLIILCVLLLLLIIREIWQIVKLKKRYLTQPENYLEWAVIILAILNIVPWYYISFLGTGHLQRHLAALIMLLAFMQLYLLLVRIVPNTPIPIYINMFTTVLKTYTFILLSYLAFILSFAYSFYLVFGSGAKPQSDPAHSTLTTSSTTENGTTQIPFTTQAPSQVDESLGTSYDPLFSSIGLSLVKTLVMFVGEIDYNDLIFTHWLGYVIFVLFLFLMIIVLMNILNGLAVSDIHKIQEEVDTYYHISIVETLAYTSFVSLLAEEIVLYPNIKPENQKILGITIPGYKVYRGQGGRMGKHEKKRDFFFSENTVKAAKELVVQKQQQNQSLGRVTLEGLREHILDIKKDQMITRQKLASIEEQINTLYEVMVSRQPALDRL</sequence>
<keyword evidence="4 13" id="KW-0812">Transmembrane</keyword>
<dbReference type="Pfam" id="PF00023">
    <property type="entry name" value="Ank"/>
    <property type="match status" value="1"/>
</dbReference>
<protein>
    <recommendedName>
        <fullName evidence="14">Ion transport domain-containing protein</fullName>
    </recommendedName>
</protein>
<dbReference type="Pfam" id="PF00520">
    <property type="entry name" value="Ion_trans"/>
    <property type="match status" value="1"/>
</dbReference>
<dbReference type="InterPro" id="IPR052076">
    <property type="entry name" value="TRP_cation_channel"/>
</dbReference>
<feature type="transmembrane region" description="Helical" evidence="13">
    <location>
        <begin position="631"/>
        <end position="651"/>
    </location>
</feature>
<evidence type="ECO:0000256" key="4">
    <source>
        <dbReference type="ARBA" id="ARBA00022692"/>
    </source>
</evidence>
<evidence type="ECO:0000259" key="14">
    <source>
        <dbReference type="Pfam" id="PF00520"/>
    </source>
</evidence>
<accession>A0A553NS23</accession>
<evidence type="ECO:0000256" key="5">
    <source>
        <dbReference type="ARBA" id="ARBA00022737"/>
    </source>
</evidence>
<comment type="subcellular location">
    <subcellularLocation>
        <location evidence="1">Membrane</location>
        <topology evidence="1">Multi-pass membrane protein</topology>
    </subcellularLocation>
</comment>
<dbReference type="AlphaFoldDB" id="A0A553NS23"/>
<keyword evidence="16" id="KW-1185">Reference proteome</keyword>
<feature type="transmembrane region" description="Helical" evidence="13">
    <location>
        <begin position="770"/>
        <end position="791"/>
    </location>
</feature>
<keyword evidence="10" id="KW-0325">Glycoprotein</keyword>
<feature type="transmembrane region" description="Helical" evidence="13">
    <location>
        <begin position="672"/>
        <end position="692"/>
    </location>
</feature>
<evidence type="ECO:0000256" key="11">
    <source>
        <dbReference type="ARBA" id="ARBA00023303"/>
    </source>
</evidence>
<feature type="transmembrane region" description="Helical" evidence="13">
    <location>
        <begin position="600"/>
        <end position="619"/>
    </location>
</feature>
<feature type="repeat" description="ANK" evidence="12">
    <location>
        <begin position="49"/>
        <end position="82"/>
    </location>
</feature>
<evidence type="ECO:0000256" key="12">
    <source>
        <dbReference type="PROSITE-ProRule" id="PRU00023"/>
    </source>
</evidence>
<comment type="caution">
    <text evidence="15">The sequence shown here is derived from an EMBL/GenBank/DDBJ whole genome shotgun (WGS) entry which is preliminary data.</text>
</comment>
<dbReference type="EMBL" id="VCGU01000010">
    <property type="protein sequence ID" value="TRY68237.1"/>
    <property type="molecule type" value="Genomic_DNA"/>
</dbReference>
<dbReference type="Gene3D" id="1.25.40.20">
    <property type="entry name" value="Ankyrin repeat-containing domain"/>
    <property type="match status" value="2"/>
</dbReference>
<evidence type="ECO:0000256" key="2">
    <source>
        <dbReference type="ARBA" id="ARBA00022448"/>
    </source>
</evidence>
<feature type="repeat" description="ANK" evidence="12">
    <location>
        <begin position="352"/>
        <end position="384"/>
    </location>
</feature>
<keyword evidence="11" id="KW-0407">Ion channel</keyword>
<reference evidence="15 16" key="1">
    <citation type="journal article" date="2018" name="Nat. Ecol. Evol.">
        <title>Genomic signatures of mitonuclear coevolution across populations of Tigriopus californicus.</title>
        <authorList>
            <person name="Barreto F.S."/>
            <person name="Watson E.T."/>
            <person name="Lima T.G."/>
            <person name="Willett C.S."/>
            <person name="Edmands S."/>
            <person name="Li W."/>
            <person name="Burton R.S."/>
        </authorList>
    </citation>
    <scope>NUCLEOTIDE SEQUENCE [LARGE SCALE GENOMIC DNA]</scope>
    <source>
        <strain evidence="15 16">San Diego</strain>
    </source>
</reference>
<dbReference type="InterPro" id="IPR005821">
    <property type="entry name" value="Ion_trans_dom"/>
</dbReference>
<evidence type="ECO:0000256" key="7">
    <source>
        <dbReference type="ARBA" id="ARBA00023043"/>
    </source>
</evidence>
<evidence type="ECO:0000256" key="10">
    <source>
        <dbReference type="ARBA" id="ARBA00023180"/>
    </source>
</evidence>
<evidence type="ECO:0000256" key="3">
    <source>
        <dbReference type="ARBA" id="ARBA00022606"/>
    </source>
</evidence>
<dbReference type="Proteomes" id="UP000318571">
    <property type="component" value="Chromosome 1"/>
</dbReference>
<keyword evidence="5" id="KW-0677">Repeat</keyword>
<evidence type="ECO:0000313" key="16">
    <source>
        <dbReference type="Proteomes" id="UP000318571"/>
    </source>
</evidence>
<feature type="transmembrane region" description="Helical" evidence="13">
    <location>
        <begin position="519"/>
        <end position="537"/>
    </location>
</feature>
<dbReference type="SUPFAM" id="SSF48403">
    <property type="entry name" value="Ankyrin repeat"/>
    <property type="match status" value="1"/>
</dbReference>
<evidence type="ECO:0000256" key="1">
    <source>
        <dbReference type="ARBA" id="ARBA00004141"/>
    </source>
</evidence>
<feature type="transmembrane region" description="Helical" evidence="13">
    <location>
        <begin position="564"/>
        <end position="580"/>
    </location>
</feature>
<dbReference type="PROSITE" id="PS50088">
    <property type="entry name" value="ANK_REPEAT"/>
    <property type="match status" value="2"/>
</dbReference>
<proteinExistence type="predicted"/>
<keyword evidence="6 13" id="KW-1133">Transmembrane helix</keyword>
<keyword evidence="2" id="KW-0813">Transport</keyword>